<gene>
    <name evidence="5" type="ORF">WDZ17_04905</name>
</gene>
<evidence type="ECO:0000256" key="2">
    <source>
        <dbReference type="SAM" id="MobiDB-lite"/>
    </source>
</evidence>
<dbReference type="Proteomes" id="UP001387100">
    <property type="component" value="Unassembled WGS sequence"/>
</dbReference>
<keyword evidence="6" id="KW-1185">Reference proteome</keyword>
<proteinExistence type="predicted"/>
<dbReference type="PANTHER" id="PTHR45625:SF3">
    <property type="entry name" value="PEPTIDYL-PROLYL CIS-TRANS ISOMERASE B-RELATED"/>
    <property type="match status" value="1"/>
</dbReference>
<keyword evidence="3" id="KW-0812">Transmembrane</keyword>
<comment type="caution">
    <text evidence="5">The sequence shown here is derived from an EMBL/GenBank/DDBJ whole genome shotgun (WGS) entry which is preliminary data.</text>
</comment>
<accession>A0ABU8RHS0</accession>
<name>A0ABU8RHS0_9ACTN</name>
<evidence type="ECO:0000259" key="4">
    <source>
        <dbReference type="PROSITE" id="PS50072"/>
    </source>
</evidence>
<dbReference type="PROSITE" id="PS50072">
    <property type="entry name" value="CSA_PPIASE_2"/>
    <property type="match status" value="1"/>
</dbReference>
<dbReference type="PANTHER" id="PTHR45625">
    <property type="entry name" value="PEPTIDYL-PROLYL CIS-TRANS ISOMERASE-RELATED"/>
    <property type="match status" value="1"/>
</dbReference>
<keyword evidence="3" id="KW-0472">Membrane</keyword>
<feature type="transmembrane region" description="Helical" evidence="3">
    <location>
        <begin position="30"/>
        <end position="52"/>
    </location>
</feature>
<keyword evidence="3" id="KW-1133">Transmembrane helix</keyword>
<dbReference type="InterPro" id="IPR029000">
    <property type="entry name" value="Cyclophilin-like_dom_sf"/>
</dbReference>
<evidence type="ECO:0000256" key="1">
    <source>
        <dbReference type="ARBA" id="ARBA00002388"/>
    </source>
</evidence>
<comment type="function">
    <text evidence="1">PPIases accelerate the folding of proteins. It catalyzes the cis-trans isomerization of proline imidic peptide bonds in oligopeptides.</text>
</comment>
<dbReference type="GO" id="GO:0003755">
    <property type="term" value="F:peptidyl-prolyl cis-trans isomerase activity"/>
    <property type="evidence" value="ECO:0007669"/>
    <property type="project" value="UniProtKB-EC"/>
</dbReference>
<protein>
    <submittedName>
        <fullName evidence="5">Peptidylprolyl isomerase</fullName>
        <ecNumber evidence="5">5.2.1.8</ecNumber>
    </submittedName>
</protein>
<organism evidence="5 6">
    <name type="scientific">Pseudokineococcus basanitobsidens</name>
    <dbReference type="NCBI Taxonomy" id="1926649"/>
    <lineage>
        <taxon>Bacteria</taxon>
        <taxon>Bacillati</taxon>
        <taxon>Actinomycetota</taxon>
        <taxon>Actinomycetes</taxon>
        <taxon>Kineosporiales</taxon>
        <taxon>Kineosporiaceae</taxon>
        <taxon>Pseudokineococcus</taxon>
    </lineage>
</organism>
<dbReference type="Gene3D" id="2.40.100.10">
    <property type="entry name" value="Cyclophilin-like"/>
    <property type="match status" value="1"/>
</dbReference>
<feature type="domain" description="PPIase cyclophilin-type" evidence="4">
    <location>
        <begin position="121"/>
        <end position="270"/>
    </location>
</feature>
<feature type="region of interest" description="Disordered" evidence="2">
    <location>
        <begin position="1"/>
        <end position="25"/>
    </location>
</feature>
<evidence type="ECO:0000313" key="5">
    <source>
        <dbReference type="EMBL" id="MEJ5944631.1"/>
    </source>
</evidence>
<dbReference type="InterPro" id="IPR002130">
    <property type="entry name" value="Cyclophilin-type_PPIase_dom"/>
</dbReference>
<evidence type="ECO:0000313" key="6">
    <source>
        <dbReference type="Proteomes" id="UP001387100"/>
    </source>
</evidence>
<sequence>MAPSQRDDARRRRAEELRRRAEREQRRRRLLGALGVALAAVVAVAVALTVLLTGGDDEPAASPTPLPSTAAPSTAAPSTPPADNPCPDPGTQPVAQPPQFDAPPEAGSSDATSAVLTTSCGDITVELLPDAAPQAVASFAFLAGEGFFDDTICHRLTTSGIFVLQCGDPTATGSGGPGYSFGPIENAPADDVYPAGTLAMARVGDDAGSNGSQFFLVYEDSTIPSDSAGGYTVFGRVTEGLDVVQTIAEGGTAADGTAPARPITIEGVSTQ</sequence>
<feature type="compositionally biased region" description="Pro residues" evidence="2">
    <location>
        <begin position="78"/>
        <end position="90"/>
    </location>
</feature>
<dbReference type="InterPro" id="IPR044666">
    <property type="entry name" value="Cyclophilin_A-like"/>
</dbReference>
<dbReference type="SUPFAM" id="SSF50891">
    <property type="entry name" value="Cyclophilin-like"/>
    <property type="match status" value="1"/>
</dbReference>
<dbReference type="EMBL" id="JBBIAA010000003">
    <property type="protein sequence ID" value="MEJ5944631.1"/>
    <property type="molecule type" value="Genomic_DNA"/>
</dbReference>
<feature type="compositionally biased region" description="Low complexity" evidence="2">
    <location>
        <begin position="59"/>
        <end position="77"/>
    </location>
</feature>
<keyword evidence="5" id="KW-0413">Isomerase</keyword>
<reference evidence="5 6" key="1">
    <citation type="journal article" date="2017" name="Int. J. Syst. Evol. Microbiol.">
        <title>Pseudokineococcus basanitobsidens sp. nov., isolated from volcanic rock.</title>
        <authorList>
            <person name="Lee D.W."/>
            <person name="Park M.Y."/>
            <person name="Kim J.J."/>
            <person name="Kim B.S."/>
        </authorList>
    </citation>
    <scope>NUCLEOTIDE SEQUENCE [LARGE SCALE GENOMIC DNA]</scope>
    <source>
        <strain evidence="5 6">DSM 103726</strain>
    </source>
</reference>
<dbReference type="Pfam" id="PF00160">
    <property type="entry name" value="Pro_isomerase"/>
    <property type="match status" value="1"/>
</dbReference>
<evidence type="ECO:0000256" key="3">
    <source>
        <dbReference type="SAM" id="Phobius"/>
    </source>
</evidence>
<feature type="region of interest" description="Disordered" evidence="2">
    <location>
        <begin position="59"/>
        <end position="112"/>
    </location>
</feature>
<dbReference type="RefSeq" id="WP_339574016.1">
    <property type="nucleotide sequence ID" value="NZ_JBBIAA010000003.1"/>
</dbReference>
<dbReference type="EC" id="5.2.1.8" evidence="5"/>